<dbReference type="Gene3D" id="3.30.420.40">
    <property type="match status" value="1"/>
</dbReference>
<dbReference type="EMBL" id="BART01004527">
    <property type="protein sequence ID" value="GAG54377.1"/>
    <property type="molecule type" value="Genomic_DNA"/>
</dbReference>
<reference evidence="1" key="1">
    <citation type="journal article" date="2014" name="Front. Microbiol.">
        <title>High frequency of phylogenetically diverse reductive dehalogenase-homologous genes in deep subseafloor sedimentary metagenomes.</title>
        <authorList>
            <person name="Kawai M."/>
            <person name="Futagami T."/>
            <person name="Toyoda A."/>
            <person name="Takaki Y."/>
            <person name="Nishi S."/>
            <person name="Hori S."/>
            <person name="Arai W."/>
            <person name="Tsubouchi T."/>
            <person name="Morono Y."/>
            <person name="Uchiyama I."/>
            <person name="Ito T."/>
            <person name="Fujiyama A."/>
            <person name="Inagaki F."/>
            <person name="Takami H."/>
        </authorList>
    </citation>
    <scope>NUCLEOTIDE SEQUENCE</scope>
    <source>
        <strain evidence="1">Expedition CK06-06</strain>
    </source>
</reference>
<feature type="non-terminal residue" evidence="1">
    <location>
        <position position="289"/>
    </location>
</feature>
<sequence length="289" mass="32485">ATCAVFLMENARKMQAEGYSKDEILASCCYAIVENMARSLWHQVEFPDNTIVLLHGQTMLSDPLPLAVTHRAQEYMGSKTFCLVPPFPGHRACIGLVKSIEDKGLPEIEEYCYLDDLIEREFDKKIIVCRGAACGDKNSRCVRTKIYSEDIHGKISLTLGGCTAVNELEAQKKRGEKNKIPGAYNAIWKFIDEKLPKSKDKKRLVIPRSFAISEKAFFFGKVFEQFDIPVHIDNVQERDIMEGQPLFPIDTCAPNIGATGQFLRLAREQHGIIMLPQIDFLPVEGESVG</sequence>
<comment type="caution">
    <text evidence="1">The sequence shown here is derived from an EMBL/GenBank/DDBJ whole genome shotgun (WGS) entry which is preliminary data.</text>
</comment>
<organism evidence="1">
    <name type="scientific">marine sediment metagenome</name>
    <dbReference type="NCBI Taxonomy" id="412755"/>
    <lineage>
        <taxon>unclassified sequences</taxon>
        <taxon>metagenomes</taxon>
        <taxon>ecological metagenomes</taxon>
    </lineage>
</organism>
<dbReference type="PANTHER" id="PTHR32329">
    <property type="entry name" value="BIFUNCTIONAL PROTEIN [INCLUDES 2-HYDROXYACYL-COA DEHYDRATASE (N-TER) AND ITS ACTIVATOR DOMAIN (C_TERM)-RELATED"/>
    <property type="match status" value="1"/>
</dbReference>
<dbReference type="PANTHER" id="PTHR32329:SF2">
    <property type="entry name" value="BIFUNCTIONAL PROTEIN [INCLUDES 2-HYDROXYACYL-COA DEHYDRATASE (N-TER) AND ITS ACTIVATOR DOMAIN (C_TERM)"/>
    <property type="match status" value="1"/>
</dbReference>
<evidence type="ECO:0000313" key="1">
    <source>
        <dbReference type="EMBL" id="GAG54377.1"/>
    </source>
</evidence>
<gene>
    <name evidence="1" type="ORF">S01H4_11291</name>
</gene>
<dbReference type="AlphaFoldDB" id="X0Z7K4"/>
<accession>X0Z7K4</accession>
<proteinExistence type="predicted"/>
<name>X0Z7K4_9ZZZZ</name>
<dbReference type="InterPro" id="IPR051805">
    <property type="entry name" value="Dehydratase_Activator_Redct"/>
</dbReference>
<protein>
    <submittedName>
        <fullName evidence="1">Uncharacterized protein</fullName>
    </submittedName>
</protein>
<feature type="non-terminal residue" evidence="1">
    <location>
        <position position="1"/>
    </location>
</feature>